<evidence type="ECO:0000256" key="1">
    <source>
        <dbReference type="ARBA" id="ARBA00023015"/>
    </source>
</evidence>
<dbReference type="AlphaFoldDB" id="A0A6I4U140"/>
<dbReference type="SUPFAM" id="SSF46785">
    <property type="entry name" value="Winged helix' DNA-binding domain"/>
    <property type="match status" value="1"/>
</dbReference>
<dbReference type="InterPro" id="IPR036390">
    <property type="entry name" value="WH_DNA-bd_sf"/>
</dbReference>
<comment type="caution">
    <text evidence="5">The sequence shown here is derived from an EMBL/GenBank/DDBJ whole genome shotgun (WGS) entry which is preliminary data.</text>
</comment>
<dbReference type="Pfam" id="PF00027">
    <property type="entry name" value="cNMP_binding"/>
    <property type="match status" value="1"/>
</dbReference>
<dbReference type="RefSeq" id="WP_161392323.1">
    <property type="nucleotide sequence ID" value="NZ_JBHSCP010000003.1"/>
</dbReference>
<keyword evidence="1" id="KW-0805">Transcription regulation</keyword>
<dbReference type="CDD" id="cd00038">
    <property type="entry name" value="CAP_ED"/>
    <property type="match status" value="1"/>
</dbReference>
<reference evidence="5 6" key="1">
    <citation type="submission" date="2019-12" db="EMBL/GenBank/DDBJ databases">
        <title>Genomic-based taxomic classification of the family Erythrobacteraceae.</title>
        <authorList>
            <person name="Xu L."/>
        </authorList>
    </citation>
    <scope>NUCLEOTIDE SEQUENCE [LARGE SCALE GENOMIC DNA]</scope>
    <source>
        <strain evidence="5 6">S36</strain>
    </source>
</reference>
<protein>
    <submittedName>
        <fullName evidence="5">Helix-turn-helix domain-containing protein</fullName>
    </submittedName>
</protein>
<dbReference type="SUPFAM" id="SSF51206">
    <property type="entry name" value="cAMP-binding domain-like"/>
    <property type="match status" value="1"/>
</dbReference>
<dbReference type="OrthoDB" id="6155297at2"/>
<keyword evidence="2" id="KW-0238">DNA-binding</keyword>
<evidence type="ECO:0000259" key="4">
    <source>
        <dbReference type="PROSITE" id="PS51063"/>
    </source>
</evidence>
<dbReference type="Proteomes" id="UP000469430">
    <property type="component" value="Unassembled WGS sequence"/>
</dbReference>
<evidence type="ECO:0000256" key="2">
    <source>
        <dbReference type="ARBA" id="ARBA00023125"/>
    </source>
</evidence>
<dbReference type="GO" id="GO:0003677">
    <property type="term" value="F:DNA binding"/>
    <property type="evidence" value="ECO:0007669"/>
    <property type="project" value="UniProtKB-KW"/>
</dbReference>
<dbReference type="GO" id="GO:0006355">
    <property type="term" value="P:regulation of DNA-templated transcription"/>
    <property type="evidence" value="ECO:0007669"/>
    <property type="project" value="InterPro"/>
</dbReference>
<dbReference type="InterPro" id="IPR036388">
    <property type="entry name" value="WH-like_DNA-bd_sf"/>
</dbReference>
<organism evidence="5 6">
    <name type="scientific">Croceibacterium xixiisoli</name>
    <dbReference type="NCBI Taxonomy" id="1476466"/>
    <lineage>
        <taxon>Bacteria</taxon>
        <taxon>Pseudomonadati</taxon>
        <taxon>Pseudomonadota</taxon>
        <taxon>Alphaproteobacteria</taxon>
        <taxon>Sphingomonadales</taxon>
        <taxon>Erythrobacteraceae</taxon>
        <taxon>Croceibacterium</taxon>
    </lineage>
</organism>
<keyword evidence="3" id="KW-0804">Transcription</keyword>
<sequence>MALVVDTPVMAPMVRKLCLWQPLSDADKRAVLDLPHTLRSFDAGNYLVEEGDSRSDCCLLLSGYAFRQKVAGAGGRQILAMHIAGDVVDLQNSLLRRADHSVQALSAVQVALIPREAIVALAFSRPGVGLAMWYDTLVDGSLYREWMTNIGRRDARTRIAHLLCEFGSRLEAVGLGSTAGYEMPMTQEQIADATGLTTVHVNRILMGLDRQGLTQRTRRSVIIHDWDRLCDVGDFSRDYLHLD</sequence>
<dbReference type="InterPro" id="IPR018490">
    <property type="entry name" value="cNMP-bd_dom_sf"/>
</dbReference>
<proteinExistence type="predicted"/>
<gene>
    <name evidence="5" type="ORF">GRI97_16485</name>
</gene>
<dbReference type="Gene3D" id="1.10.10.10">
    <property type="entry name" value="Winged helix-like DNA-binding domain superfamily/Winged helix DNA-binding domain"/>
    <property type="match status" value="1"/>
</dbReference>
<accession>A0A6I4U140</accession>
<dbReference type="InterPro" id="IPR014710">
    <property type="entry name" value="RmlC-like_jellyroll"/>
</dbReference>
<dbReference type="EMBL" id="WTYJ01000004">
    <property type="protein sequence ID" value="MXP00589.1"/>
    <property type="molecule type" value="Genomic_DNA"/>
</dbReference>
<evidence type="ECO:0000256" key="3">
    <source>
        <dbReference type="ARBA" id="ARBA00023163"/>
    </source>
</evidence>
<dbReference type="InterPro" id="IPR000595">
    <property type="entry name" value="cNMP-bd_dom"/>
</dbReference>
<feature type="domain" description="HTH crp-type" evidence="4">
    <location>
        <begin position="153"/>
        <end position="227"/>
    </location>
</feature>
<evidence type="ECO:0000313" key="6">
    <source>
        <dbReference type="Proteomes" id="UP000469430"/>
    </source>
</evidence>
<dbReference type="Gene3D" id="2.60.120.10">
    <property type="entry name" value="Jelly Rolls"/>
    <property type="match status" value="1"/>
</dbReference>
<dbReference type="Pfam" id="PF13545">
    <property type="entry name" value="HTH_Crp_2"/>
    <property type="match status" value="1"/>
</dbReference>
<dbReference type="InterPro" id="IPR012318">
    <property type="entry name" value="HTH_CRP"/>
</dbReference>
<name>A0A6I4U140_9SPHN</name>
<keyword evidence="6" id="KW-1185">Reference proteome</keyword>
<evidence type="ECO:0000313" key="5">
    <source>
        <dbReference type="EMBL" id="MXP00589.1"/>
    </source>
</evidence>
<dbReference type="SMART" id="SM00419">
    <property type="entry name" value="HTH_CRP"/>
    <property type="match status" value="1"/>
</dbReference>
<dbReference type="PROSITE" id="PS51063">
    <property type="entry name" value="HTH_CRP_2"/>
    <property type="match status" value="1"/>
</dbReference>